<dbReference type="GO" id="GO:0008422">
    <property type="term" value="F:beta-glucosidase activity"/>
    <property type="evidence" value="ECO:0007669"/>
    <property type="project" value="TreeGrafter"/>
</dbReference>
<dbReference type="GO" id="GO:0005829">
    <property type="term" value="C:cytosol"/>
    <property type="evidence" value="ECO:0007669"/>
    <property type="project" value="TreeGrafter"/>
</dbReference>
<evidence type="ECO:0000313" key="5">
    <source>
        <dbReference type="EMBL" id="AXI76187.1"/>
    </source>
</evidence>
<keyword evidence="3" id="KW-0326">Glycosidase</keyword>
<keyword evidence="2" id="KW-0378">Hydrolase</keyword>
<comment type="similarity">
    <text evidence="1 4">Belongs to the glycosyl hydrolase 1 family.</text>
</comment>
<dbReference type="InterPro" id="IPR017853">
    <property type="entry name" value="GH"/>
</dbReference>
<dbReference type="PANTHER" id="PTHR10353:SF36">
    <property type="entry name" value="LP05116P"/>
    <property type="match status" value="1"/>
</dbReference>
<dbReference type="KEGG" id="stri:C7M71_000560"/>
<accession>A0A345SR32</accession>
<evidence type="ECO:0000256" key="1">
    <source>
        <dbReference type="ARBA" id="ARBA00010838"/>
    </source>
</evidence>
<protein>
    <submittedName>
        <fullName evidence="5">Beta-glucosidase</fullName>
    </submittedName>
</protein>
<dbReference type="SUPFAM" id="SSF51445">
    <property type="entry name" value="(Trans)glycosidases"/>
    <property type="match status" value="1"/>
</dbReference>
<evidence type="ECO:0000256" key="3">
    <source>
        <dbReference type="ARBA" id="ARBA00023295"/>
    </source>
</evidence>
<proteinExistence type="inferred from homology"/>
<dbReference type="EMBL" id="CP031264">
    <property type="protein sequence ID" value="AXI76187.1"/>
    <property type="molecule type" value="Genomic_DNA"/>
</dbReference>
<organism evidence="5 6">
    <name type="scientific">Peterkaempfera bronchialis</name>
    <dbReference type="NCBI Taxonomy" id="2126346"/>
    <lineage>
        <taxon>Bacteria</taxon>
        <taxon>Bacillati</taxon>
        <taxon>Actinomycetota</taxon>
        <taxon>Actinomycetes</taxon>
        <taxon>Kitasatosporales</taxon>
        <taxon>Streptomycetaceae</taxon>
        <taxon>Peterkaempfera</taxon>
    </lineage>
</organism>
<evidence type="ECO:0000256" key="2">
    <source>
        <dbReference type="ARBA" id="ARBA00022801"/>
    </source>
</evidence>
<dbReference type="GO" id="GO:0016052">
    <property type="term" value="P:carbohydrate catabolic process"/>
    <property type="evidence" value="ECO:0007669"/>
    <property type="project" value="TreeGrafter"/>
</dbReference>
<sequence length="473" mass="50858">MSGSERPHRLSRAQWGIAVAASIAAPPTGGERMGAVVGGVEPSAYADRWSRDVRAVVGVAPTGRRAVLGWPHVQPEGPGTWDAAALDRCDRWLDAVLAAGLRPSLSLVHLDLPSWIEDAGGWLARDTAFRFADFADEMGRRFGDRVTRWVTVADMAAVSVSDYVAGMCPPGRGLGAAGLPALHHMLLGHGLALRALRGAGVRGEVGGGLPLMGGYAATGDPWDRIALERFESWTNRLFLDPLLLGRHMVPEDGVSPVDATGCVRPGDMEIIATPQDVLGLSWFAPCRVTTPENLPVVLPPRSSFWALNDVNRLLVRLGFALTPFDEVATTAYGWPIMPEGLADVLSAVHDIYGDLLPPLHITDVGMGDMDTPGPLPEVERKRRALFGSRLSWLADVLADGMDIRGYEYWSVTDNLEWVVRYARLYGAAVCEGEPVPQPPIPMDWVRGAAFAEPGPVGAVGASRMVLCPPPRSR</sequence>
<dbReference type="OrthoDB" id="9765195at2"/>
<dbReference type="Proteomes" id="UP000249340">
    <property type="component" value="Chromosome"/>
</dbReference>
<dbReference type="AlphaFoldDB" id="A0A345SR32"/>
<reference evidence="6" key="1">
    <citation type="submission" date="2018-07" db="EMBL/GenBank/DDBJ databases">
        <title>Streptacidiphilus bronchialis DSM 106435 chromosome.</title>
        <authorList>
            <person name="Batra D."/>
            <person name="Gulvik C.A."/>
        </authorList>
    </citation>
    <scope>NUCLEOTIDE SEQUENCE [LARGE SCALE GENOMIC DNA]</scope>
    <source>
        <strain evidence="6">DSM 106435</strain>
    </source>
</reference>
<dbReference type="Gene3D" id="3.20.20.80">
    <property type="entry name" value="Glycosidases"/>
    <property type="match status" value="1"/>
</dbReference>
<evidence type="ECO:0000313" key="6">
    <source>
        <dbReference type="Proteomes" id="UP000249340"/>
    </source>
</evidence>
<gene>
    <name evidence="5" type="ORF">C7M71_000560</name>
</gene>
<keyword evidence="6" id="KW-1185">Reference proteome</keyword>
<name>A0A345SR32_9ACTN</name>
<evidence type="ECO:0000256" key="4">
    <source>
        <dbReference type="RuleBase" id="RU003690"/>
    </source>
</evidence>
<dbReference type="Pfam" id="PF00232">
    <property type="entry name" value="Glyco_hydro_1"/>
    <property type="match status" value="1"/>
</dbReference>
<dbReference type="InterPro" id="IPR001360">
    <property type="entry name" value="Glyco_hydro_1"/>
</dbReference>
<dbReference type="PANTHER" id="PTHR10353">
    <property type="entry name" value="GLYCOSYL HYDROLASE"/>
    <property type="match status" value="1"/>
</dbReference>